<evidence type="ECO:0000313" key="2">
    <source>
        <dbReference type="EMBL" id="KAG5629311.1"/>
    </source>
</evidence>
<gene>
    <name evidence="2" type="ORF">H5410_001028</name>
</gene>
<evidence type="ECO:0008006" key="4">
    <source>
        <dbReference type="Google" id="ProtNLM"/>
    </source>
</evidence>
<keyword evidence="3" id="KW-1185">Reference proteome</keyword>
<comment type="caution">
    <text evidence="2">The sequence shown here is derived from an EMBL/GenBank/DDBJ whole genome shotgun (WGS) entry which is preliminary data.</text>
</comment>
<feature type="signal peptide" evidence="1">
    <location>
        <begin position="1"/>
        <end position="26"/>
    </location>
</feature>
<evidence type="ECO:0000313" key="3">
    <source>
        <dbReference type="Proteomes" id="UP000824120"/>
    </source>
</evidence>
<accession>A0A9J6AYZ4</accession>
<organism evidence="2 3">
    <name type="scientific">Solanum commersonii</name>
    <name type="common">Commerson's wild potato</name>
    <name type="synonym">Commerson's nightshade</name>
    <dbReference type="NCBI Taxonomy" id="4109"/>
    <lineage>
        <taxon>Eukaryota</taxon>
        <taxon>Viridiplantae</taxon>
        <taxon>Streptophyta</taxon>
        <taxon>Embryophyta</taxon>
        <taxon>Tracheophyta</taxon>
        <taxon>Spermatophyta</taxon>
        <taxon>Magnoliopsida</taxon>
        <taxon>eudicotyledons</taxon>
        <taxon>Gunneridae</taxon>
        <taxon>Pentapetalae</taxon>
        <taxon>asterids</taxon>
        <taxon>lamiids</taxon>
        <taxon>Solanales</taxon>
        <taxon>Solanaceae</taxon>
        <taxon>Solanoideae</taxon>
        <taxon>Solaneae</taxon>
        <taxon>Solanum</taxon>
    </lineage>
</organism>
<keyword evidence="1" id="KW-0732">Signal</keyword>
<dbReference type="Proteomes" id="UP000824120">
    <property type="component" value="Chromosome 1"/>
</dbReference>
<dbReference type="AlphaFoldDB" id="A0A9J6AYZ4"/>
<reference evidence="2 3" key="1">
    <citation type="submission" date="2020-09" db="EMBL/GenBank/DDBJ databases">
        <title>De no assembly of potato wild relative species, Solanum commersonii.</title>
        <authorList>
            <person name="Cho K."/>
        </authorList>
    </citation>
    <scope>NUCLEOTIDE SEQUENCE [LARGE SCALE GENOMIC DNA]</scope>
    <source>
        <strain evidence="2">LZ3.2</strain>
        <tissue evidence="2">Leaf</tissue>
    </source>
</reference>
<evidence type="ECO:0000256" key="1">
    <source>
        <dbReference type="SAM" id="SignalP"/>
    </source>
</evidence>
<protein>
    <recommendedName>
        <fullName evidence="4">Secreted protein</fullName>
    </recommendedName>
</protein>
<proteinExistence type="predicted"/>
<feature type="chain" id="PRO_5039928237" description="Secreted protein" evidence="1">
    <location>
        <begin position="27"/>
        <end position="72"/>
    </location>
</feature>
<name>A0A9J6AYZ4_SOLCO</name>
<dbReference type="EMBL" id="JACXVP010000001">
    <property type="protein sequence ID" value="KAG5629311.1"/>
    <property type="molecule type" value="Genomic_DNA"/>
</dbReference>
<sequence length="72" mass="8128">MSIRVVKTMSLWVVLIIASDIDGIHAYSSNVLNVEKCNLMSSKILLYVESDAFTCSHFEHFVFVATYALLEI</sequence>